<keyword evidence="3" id="KW-0378">Hydrolase</keyword>
<evidence type="ECO:0000259" key="6">
    <source>
        <dbReference type="PROSITE" id="PS50249"/>
    </source>
</evidence>
<evidence type="ECO:0000256" key="4">
    <source>
        <dbReference type="ARBA" id="ARBA00022833"/>
    </source>
</evidence>
<evidence type="ECO:0000313" key="7">
    <source>
        <dbReference type="EMBL" id="QTO23235.1"/>
    </source>
</evidence>
<dbReference type="Pfam" id="PF14464">
    <property type="entry name" value="Prok-JAB"/>
    <property type="match status" value="1"/>
</dbReference>
<dbReference type="AlphaFoldDB" id="A0A8A8DDR3"/>
<reference evidence="7" key="1">
    <citation type="submission" date="2014-04" db="EMBL/GenBank/DDBJ databases">
        <authorList>
            <person name="Ho Y.-N."/>
            <person name="Huang C.-C."/>
        </authorList>
    </citation>
    <scope>NUCLEOTIDE SEQUENCE</scope>
    <source>
        <strain evidence="7">869T2</strain>
    </source>
</reference>
<sequence length="185" mass="20580">MRSHALSYRLPGATWSLRFTKSALQTLLDHVQHSRTSKESVGQLFARDLTQDPVVVEVATVLVPTRAAWARVTFDTDRAMTEREALFEKGLHCIGLWHTHPEPSPTPSTDDRMLAREHALAARPQLAGIVFVIVGTVPAPAGIRVWVDDGIALREATVDERQGAQAYEKAFGDIQSMRRRTGCRK</sequence>
<dbReference type="GO" id="GO:0046872">
    <property type="term" value="F:metal ion binding"/>
    <property type="evidence" value="ECO:0007669"/>
    <property type="project" value="UniProtKB-KW"/>
</dbReference>
<proteinExistence type="predicted"/>
<feature type="domain" description="MPN" evidence="6">
    <location>
        <begin position="17"/>
        <end position="152"/>
    </location>
</feature>
<dbReference type="PROSITE" id="PS50249">
    <property type="entry name" value="MPN"/>
    <property type="match status" value="1"/>
</dbReference>
<evidence type="ECO:0000313" key="8">
    <source>
        <dbReference type="Proteomes" id="UP000027834"/>
    </source>
</evidence>
<dbReference type="InterPro" id="IPR028090">
    <property type="entry name" value="JAB_dom_prok"/>
</dbReference>
<accession>A0A8A8DDR3</accession>
<name>A0A8A8DDR3_9BURK</name>
<dbReference type="RefSeq" id="WP_080287960.1">
    <property type="nucleotide sequence ID" value="NZ_CP072522.1"/>
</dbReference>
<dbReference type="SUPFAM" id="SSF102712">
    <property type="entry name" value="JAB1/MPN domain"/>
    <property type="match status" value="1"/>
</dbReference>
<evidence type="ECO:0000256" key="1">
    <source>
        <dbReference type="ARBA" id="ARBA00022670"/>
    </source>
</evidence>
<keyword evidence="4" id="KW-0862">Zinc</keyword>
<keyword evidence="5" id="KW-0482">Metalloprotease</keyword>
<dbReference type="GO" id="GO:0008237">
    <property type="term" value="F:metallopeptidase activity"/>
    <property type="evidence" value="ECO:0007669"/>
    <property type="project" value="UniProtKB-KW"/>
</dbReference>
<protein>
    <submittedName>
        <fullName evidence="7">Mov34/MPN/PAD-1 family protein</fullName>
    </submittedName>
</protein>
<organism evidence="7 8">
    <name type="scientific">Burkholderia seminalis</name>
    <dbReference type="NCBI Taxonomy" id="488731"/>
    <lineage>
        <taxon>Bacteria</taxon>
        <taxon>Pseudomonadati</taxon>
        <taxon>Pseudomonadota</taxon>
        <taxon>Betaproteobacteria</taxon>
        <taxon>Burkholderiales</taxon>
        <taxon>Burkholderiaceae</taxon>
        <taxon>Burkholderia</taxon>
        <taxon>Burkholderia cepacia complex</taxon>
    </lineage>
</organism>
<keyword evidence="8" id="KW-1185">Reference proteome</keyword>
<reference evidence="7" key="2">
    <citation type="submission" date="2021-03" db="EMBL/GenBank/DDBJ databases">
        <title>Complete genome sequence of Burkholderia seminalis 869T2.</title>
        <authorList>
            <person name="Hung S.-H."/>
            <person name="Huang C.-T."/>
            <person name="Huang C.-C."/>
            <person name="Kuo C.-H."/>
        </authorList>
    </citation>
    <scope>NUCLEOTIDE SEQUENCE</scope>
    <source>
        <strain evidence="7">869T2</strain>
    </source>
</reference>
<dbReference type="InterPro" id="IPR037518">
    <property type="entry name" value="MPN"/>
</dbReference>
<dbReference type="Proteomes" id="UP000027834">
    <property type="component" value="Chromosome 3"/>
</dbReference>
<keyword evidence="1" id="KW-0645">Protease</keyword>
<evidence type="ECO:0000256" key="3">
    <source>
        <dbReference type="ARBA" id="ARBA00022801"/>
    </source>
</evidence>
<gene>
    <name evidence="7" type="ORF">DT99_034740</name>
</gene>
<dbReference type="GO" id="GO:0006508">
    <property type="term" value="P:proteolysis"/>
    <property type="evidence" value="ECO:0007669"/>
    <property type="project" value="UniProtKB-KW"/>
</dbReference>
<evidence type="ECO:0000256" key="2">
    <source>
        <dbReference type="ARBA" id="ARBA00022723"/>
    </source>
</evidence>
<evidence type="ECO:0000256" key="5">
    <source>
        <dbReference type="ARBA" id="ARBA00023049"/>
    </source>
</evidence>
<keyword evidence="2" id="KW-0479">Metal-binding</keyword>
<dbReference type="EMBL" id="CP072522">
    <property type="protein sequence ID" value="QTO23235.1"/>
    <property type="molecule type" value="Genomic_DNA"/>
</dbReference>
<dbReference type="Gene3D" id="3.40.140.10">
    <property type="entry name" value="Cytidine Deaminase, domain 2"/>
    <property type="match status" value="1"/>
</dbReference>